<dbReference type="RefSeq" id="WP_224123921.1">
    <property type="nucleotide sequence ID" value="NZ_JAIQZJ010000008.1"/>
</dbReference>
<evidence type="ECO:0000259" key="4">
    <source>
        <dbReference type="Pfam" id="PF10370"/>
    </source>
</evidence>
<evidence type="ECO:0000256" key="1">
    <source>
        <dbReference type="ARBA" id="ARBA00010211"/>
    </source>
</evidence>
<keyword evidence="2" id="KW-0479">Metal-binding</keyword>
<dbReference type="Pfam" id="PF10370">
    <property type="entry name" value="Rv2993c-like_N"/>
    <property type="match status" value="1"/>
</dbReference>
<dbReference type="GO" id="GO:0016787">
    <property type="term" value="F:hydrolase activity"/>
    <property type="evidence" value="ECO:0007669"/>
    <property type="project" value="UniProtKB-KW"/>
</dbReference>
<comment type="caution">
    <text evidence="5">The sequence shown here is derived from an EMBL/GenBank/DDBJ whole genome shotgun (WGS) entry which is preliminary data.</text>
</comment>
<keyword evidence="6" id="KW-1185">Reference proteome</keyword>
<dbReference type="PANTHER" id="PTHR42796">
    <property type="entry name" value="FUMARYLACETOACETATE HYDROLASE DOMAIN-CONTAINING PROTEIN 2A-RELATED"/>
    <property type="match status" value="1"/>
</dbReference>
<dbReference type="Gene3D" id="3.90.850.10">
    <property type="entry name" value="Fumarylacetoacetase-like, C-terminal domain"/>
    <property type="match status" value="1"/>
</dbReference>
<accession>A0ABS7UEW5</accession>
<evidence type="ECO:0000256" key="2">
    <source>
        <dbReference type="ARBA" id="ARBA00022723"/>
    </source>
</evidence>
<dbReference type="InterPro" id="IPR051121">
    <property type="entry name" value="FAH"/>
</dbReference>
<evidence type="ECO:0000259" key="3">
    <source>
        <dbReference type="Pfam" id="PF01557"/>
    </source>
</evidence>
<dbReference type="Pfam" id="PF01557">
    <property type="entry name" value="FAA_hydrolase"/>
    <property type="match status" value="1"/>
</dbReference>
<sequence>MKLITFDEGRVGRLDGEDVIELDVPSTRAYFEREGKVGETGERLKLADVRLRAPIQPKKFFHTAGNFADHHDELTAVDWSHPVHKGIVFFQNVDAVIGPEDPVVYPESLTNELDYELELAVVIGKPGKFFGPDEAIEHIAGFTVFNDITARDIQRKEMESGVFSFSKGIDTFCPIGPWIVTADEVPDMMNLAMELRVNGEVRQTGHTSQMRVSIPHLVAYHSPQIYSAGDLITTGTVSGVAAVQPNPFDFYLQPGDVMEAEIEGIGVLRNPVVSWKDAYGEPAPARVDW</sequence>
<dbReference type="EMBL" id="JAIQZJ010000008">
    <property type="protein sequence ID" value="MBZ5739556.1"/>
    <property type="molecule type" value="Genomic_DNA"/>
</dbReference>
<dbReference type="InterPro" id="IPR011234">
    <property type="entry name" value="Fumarylacetoacetase-like_C"/>
</dbReference>
<keyword evidence="5" id="KW-0378">Hydrolase</keyword>
<name>A0ABS7UEW5_9ACTN</name>
<gene>
    <name evidence="5" type="ORF">K8U61_15385</name>
</gene>
<proteinExistence type="inferred from homology"/>
<feature type="domain" description="Fumarylacetoacetase-like C-terminal" evidence="3">
    <location>
        <begin position="60"/>
        <end position="273"/>
    </location>
</feature>
<dbReference type="InterPro" id="IPR036663">
    <property type="entry name" value="Fumarylacetoacetase_C_sf"/>
</dbReference>
<dbReference type="InterPro" id="IPR018833">
    <property type="entry name" value="Rv2993c-like_N"/>
</dbReference>
<evidence type="ECO:0000313" key="5">
    <source>
        <dbReference type="EMBL" id="MBZ5739556.1"/>
    </source>
</evidence>
<dbReference type="PANTHER" id="PTHR42796:SF4">
    <property type="entry name" value="FUMARYLACETOACETATE HYDROLASE DOMAIN-CONTAINING PROTEIN 2A"/>
    <property type="match status" value="1"/>
</dbReference>
<protein>
    <submittedName>
        <fullName evidence="5">Fumarylacetoacetate hydrolase family protein</fullName>
    </submittedName>
</protein>
<evidence type="ECO:0000313" key="6">
    <source>
        <dbReference type="Proteomes" id="UP000780875"/>
    </source>
</evidence>
<reference evidence="5 6" key="1">
    <citation type="submission" date="2021-09" db="EMBL/GenBank/DDBJ databases">
        <title>Whole genome sequence of Nocardioides sp. GBK3QG-3.</title>
        <authorList>
            <person name="Tuo L."/>
        </authorList>
    </citation>
    <scope>NUCLEOTIDE SEQUENCE [LARGE SCALE GENOMIC DNA]</scope>
    <source>
        <strain evidence="5 6">GBK3QG-3</strain>
    </source>
</reference>
<dbReference type="Proteomes" id="UP000780875">
    <property type="component" value="Unassembled WGS sequence"/>
</dbReference>
<dbReference type="SUPFAM" id="SSF56529">
    <property type="entry name" value="FAH"/>
    <property type="match status" value="1"/>
</dbReference>
<feature type="domain" description="Rv2993c-like N-terminal" evidence="4">
    <location>
        <begin position="9"/>
        <end position="54"/>
    </location>
</feature>
<organism evidence="5 6">
    <name type="scientific">Nocardioides mangrovi</name>
    <dbReference type="NCBI Taxonomy" id="2874580"/>
    <lineage>
        <taxon>Bacteria</taxon>
        <taxon>Bacillati</taxon>
        <taxon>Actinomycetota</taxon>
        <taxon>Actinomycetes</taxon>
        <taxon>Propionibacteriales</taxon>
        <taxon>Nocardioidaceae</taxon>
        <taxon>Nocardioides</taxon>
    </lineage>
</organism>
<comment type="similarity">
    <text evidence="1">Belongs to the FAH family.</text>
</comment>